<reference evidence="1 2" key="1">
    <citation type="submission" date="2020-12" db="EMBL/GenBank/DDBJ databases">
        <title>FDA dAtabase for Regulatory Grade micrObial Sequences (FDA-ARGOS): Supporting development and validation of Infectious Disease Dx tests.</title>
        <authorList>
            <person name="Sproer C."/>
            <person name="Gronow S."/>
            <person name="Severitt S."/>
            <person name="Schroder I."/>
            <person name="Tallon L."/>
            <person name="Sadzewicz L."/>
            <person name="Zhao X."/>
            <person name="Boylan J."/>
            <person name="Ott S."/>
            <person name="Bowen H."/>
            <person name="Vavikolanu K."/>
            <person name="Mehta A."/>
            <person name="Aluvathingal J."/>
            <person name="Nadendla S."/>
            <person name="Lowell S."/>
            <person name="Myers T."/>
            <person name="Yan Y."/>
            <person name="Sichtig H."/>
        </authorList>
    </citation>
    <scope>NUCLEOTIDE SEQUENCE [LARGE SCALE GENOMIC DNA]</scope>
    <source>
        <strain evidence="1 2">FDAARGOS_991</strain>
    </source>
</reference>
<evidence type="ECO:0000313" key="2">
    <source>
        <dbReference type="Proteomes" id="UP000595198"/>
    </source>
</evidence>
<dbReference type="RefSeq" id="WP_198493796.1">
    <property type="nucleotide sequence ID" value="NZ_CP066023.1"/>
</dbReference>
<organism evidence="1 2">
    <name type="scientific">Corynebacterium amycolatum</name>
    <dbReference type="NCBI Taxonomy" id="43765"/>
    <lineage>
        <taxon>Bacteria</taxon>
        <taxon>Bacillati</taxon>
        <taxon>Actinomycetota</taxon>
        <taxon>Actinomycetes</taxon>
        <taxon>Mycobacteriales</taxon>
        <taxon>Corynebacteriaceae</taxon>
        <taxon>Corynebacterium</taxon>
    </lineage>
</organism>
<keyword evidence="2" id="KW-1185">Reference proteome</keyword>
<proteinExistence type="predicted"/>
<evidence type="ECO:0000313" key="1">
    <source>
        <dbReference type="EMBL" id="QQB83765.1"/>
    </source>
</evidence>
<sequence>MSNRHVWSNIDPDGQRVWNVTTYTKDKYTAQTLPEWPRFQGWKDAVKWALHLYSIGEKPVDDRRERNRDADWPCLTCNRWSTDCCNPWETPQEHEHD</sequence>
<protein>
    <submittedName>
        <fullName evidence="1">Uncharacterized protein</fullName>
    </submittedName>
</protein>
<dbReference type="EMBL" id="CP066023">
    <property type="protein sequence ID" value="QQB83765.1"/>
    <property type="molecule type" value="Genomic_DNA"/>
</dbReference>
<name>A0A7T4G7L7_CORAY</name>
<gene>
    <name evidence="1" type="ORF">I6H48_06190</name>
</gene>
<accession>A0A7T4G7L7</accession>
<dbReference type="Proteomes" id="UP000595198">
    <property type="component" value="Chromosome"/>
</dbReference>